<dbReference type="SMART" id="SM00824">
    <property type="entry name" value="PKS_TE"/>
    <property type="match status" value="1"/>
</dbReference>
<dbReference type="RefSeq" id="WP_271315660.1">
    <property type="nucleotide sequence ID" value="NZ_JABXJJ020000049.1"/>
</dbReference>
<accession>A0AA90H3W7</accession>
<gene>
    <name evidence="5" type="ORF">POF50_030595</name>
</gene>
<comment type="caution">
    <text evidence="5">The sequence shown here is derived from an EMBL/GenBank/DDBJ whole genome shotgun (WGS) entry which is preliminary data.</text>
</comment>
<organism evidence="5">
    <name type="scientific">Streptantibioticus silvisoli</name>
    <dbReference type="NCBI Taxonomy" id="2705255"/>
    <lineage>
        <taxon>Bacteria</taxon>
        <taxon>Bacillati</taxon>
        <taxon>Actinomycetota</taxon>
        <taxon>Actinomycetes</taxon>
        <taxon>Kitasatosporales</taxon>
        <taxon>Streptomycetaceae</taxon>
        <taxon>Streptantibioticus</taxon>
    </lineage>
</organism>
<evidence type="ECO:0000259" key="4">
    <source>
        <dbReference type="SMART" id="SM00824"/>
    </source>
</evidence>
<dbReference type="InterPro" id="IPR012223">
    <property type="entry name" value="TEII"/>
</dbReference>
<dbReference type="InterPro" id="IPR020802">
    <property type="entry name" value="TesA-like"/>
</dbReference>
<dbReference type="InterPro" id="IPR029058">
    <property type="entry name" value="AB_hydrolase_fold"/>
</dbReference>
<evidence type="ECO:0000313" key="5">
    <source>
        <dbReference type="EMBL" id="MDI5973638.1"/>
    </source>
</evidence>
<dbReference type="GO" id="GO:0016787">
    <property type="term" value="F:hydrolase activity"/>
    <property type="evidence" value="ECO:0007669"/>
    <property type="project" value="UniProtKB-KW"/>
</dbReference>
<dbReference type="SUPFAM" id="SSF53474">
    <property type="entry name" value="alpha/beta-Hydrolases"/>
    <property type="match status" value="1"/>
</dbReference>
<protein>
    <submittedName>
        <fullName evidence="5">Alpha/beta fold hydrolase</fullName>
    </submittedName>
</protein>
<dbReference type="Gene3D" id="3.40.50.1820">
    <property type="entry name" value="alpha/beta hydrolase"/>
    <property type="match status" value="1"/>
</dbReference>
<feature type="region of interest" description="Disordered" evidence="3">
    <location>
        <begin position="259"/>
        <end position="284"/>
    </location>
</feature>
<dbReference type="InterPro" id="IPR001031">
    <property type="entry name" value="Thioesterase"/>
</dbReference>
<evidence type="ECO:0000256" key="2">
    <source>
        <dbReference type="ARBA" id="ARBA00022801"/>
    </source>
</evidence>
<reference evidence="5" key="1">
    <citation type="submission" date="2023-05" db="EMBL/GenBank/DDBJ databases">
        <title>Streptantibioticus silvisoli sp. nov., acidotolerant actinomycetes 1 from pine litter.</title>
        <authorList>
            <person name="Swiecimska M."/>
            <person name="Golinska P."/>
            <person name="Sangal V."/>
            <person name="Wachnowicz B."/>
            <person name="Goodfellow M."/>
        </authorList>
    </citation>
    <scope>NUCLEOTIDE SEQUENCE</scope>
    <source>
        <strain evidence="5">SL13</strain>
    </source>
</reference>
<name>A0AA90H3W7_9ACTN</name>
<dbReference type="Pfam" id="PF00975">
    <property type="entry name" value="Thioesterase"/>
    <property type="match status" value="1"/>
</dbReference>
<dbReference type="GO" id="GO:0008610">
    <property type="term" value="P:lipid biosynthetic process"/>
    <property type="evidence" value="ECO:0007669"/>
    <property type="project" value="TreeGrafter"/>
</dbReference>
<evidence type="ECO:0000256" key="1">
    <source>
        <dbReference type="ARBA" id="ARBA00007169"/>
    </source>
</evidence>
<dbReference type="PANTHER" id="PTHR11487:SF0">
    <property type="entry name" value="S-ACYL FATTY ACID SYNTHASE THIOESTERASE, MEDIUM CHAIN"/>
    <property type="match status" value="1"/>
</dbReference>
<dbReference type="PANTHER" id="PTHR11487">
    <property type="entry name" value="THIOESTERASE"/>
    <property type="match status" value="1"/>
</dbReference>
<comment type="similarity">
    <text evidence="1">Belongs to the thioesterase family.</text>
</comment>
<keyword evidence="2 5" id="KW-0378">Hydrolase</keyword>
<sequence>MDVTRDPELPQDASWITGRLTVGRPRVRLICLPQAGAGAGAFSRWRAHVQDGFELAPVEYPGRGAAGSRPVPDGFDALVEELLTALAPEMAMPFALFGHSFGGLLAYEMACLLQERGGPAPLAVLVSGSRAPQVPPLHKVSDEDDQALINWLVDNGGLPLELLRYTDFLQQTIGTIRTDLVFAENYLRPQPTRLRGPLHVFGGIVDKIAPCDGLNDWHACAGGDFSTTVMPGGHSFPHTDPAAILASVAAVLPDLTSLPDPAPVRPSTPSGARPRVNGTTGRGN</sequence>
<proteinExistence type="inferred from homology"/>
<dbReference type="EMBL" id="JABXJJ020000049">
    <property type="protein sequence ID" value="MDI5973638.1"/>
    <property type="molecule type" value="Genomic_DNA"/>
</dbReference>
<dbReference type="AlphaFoldDB" id="A0AA90H3W7"/>
<feature type="domain" description="Thioesterase TesA-like" evidence="4">
    <location>
        <begin position="30"/>
        <end position="252"/>
    </location>
</feature>
<evidence type="ECO:0000256" key="3">
    <source>
        <dbReference type="SAM" id="MobiDB-lite"/>
    </source>
</evidence>